<feature type="region of interest" description="Disordered" evidence="2">
    <location>
        <begin position="188"/>
        <end position="214"/>
    </location>
</feature>
<feature type="compositionally biased region" description="Basic residues" evidence="2">
    <location>
        <begin position="1"/>
        <end position="12"/>
    </location>
</feature>
<evidence type="ECO:0000259" key="3">
    <source>
        <dbReference type="PROSITE" id="PS51719"/>
    </source>
</evidence>
<dbReference type="InterPro" id="IPR027417">
    <property type="entry name" value="P-loop_NTPase"/>
</dbReference>
<comment type="similarity">
    <text evidence="1">Belongs to the TRAFAC class TrmE-Era-EngA-EngB-Septin-like GTPase superfamily. Septin GTPase family.</text>
</comment>
<dbReference type="PANTHER" id="PTHR18884">
    <property type="entry name" value="SEPTIN"/>
    <property type="match status" value="1"/>
</dbReference>
<name>A0AAD9L739_PAPLA</name>
<comment type="caution">
    <text evidence="4">The sequence shown here is derived from an EMBL/GenBank/DDBJ whole genome shotgun (WGS) entry which is preliminary data.</text>
</comment>
<evidence type="ECO:0000256" key="1">
    <source>
        <dbReference type="RuleBase" id="RU004560"/>
    </source>
</evidence>
<reference evidence="4" key="1">
    <citation type="submission" date="2023-02" db="EMBL/GenBank/DDBJ databases">
        <title>Identification and recombinant expression of a fungal hydrolase from Papiliotrema laurentii that hydrolyzes apple cutin and clears colloidal polyester polyurethane.</title>
        <authorList>
            <consortium name="DOE Joint Genome Institute"/>
            <person name="Roman V.A."/>
            <person name="Bojanowski C."/>
            <person name="Crable B.R."/>
            <person name="Wagner D.N."/>
            <person name="Hung C.S."/>
            <person name="Nadeau L.J."/>
            <person name="Schratz L."/>
            <person name="Haridas S."/>
            <person name="Pangilinan J."/>
            <person name="Lipzen A."/>
            <person name="Na H."/>
            <person name="Yan M."/>
            <person name="Ng V."/>
            <person name="Grigoriev I.V."/>
            <person name="Spatafora J.W."/>
            <person name="Barlow D."/>
            <person name="Biffinger J."/>
            <person name="Kelley-Loughnane N."/>
            <person name="Varaljay V.A."/>
            <person name="Crookes-Goodson W.J."/>
        </authorList>
    </citation>
    <scope>NUCLEOTIDE SEQUENCE</scope>
    <source>
        <strain evidence="4">5307AH</strain>
    </source>
</reference>
<dbReference type="EMBL" id="JAODAN010000004">
    <property type="protein sequence ID" value="KAK1925117.1"/>
    <property type="molecule type" value="Genomic_DNA"/>
</dbReference>
<feature type="region of interest" description="Disordered" evidence="2">
    <location>
        <begin position="395"/>
        <end position="430"/>
    </location>
</feature>
<dbReference type="PROSITE" id="PS51719">
    <property type="entry name" value="G_SEPTIN"/>
    <property type="match status" value="1"/>
</dbReference>
<evidence type="ECO:0000313" key="4">
    <source>
        <dbReference type="EMBL" id="KAK1925117.1"/>
    </source>
</evidence>
<dbReference type="Pfam" id="PF00735">
    <property type="entry name" value="Septin"/>
    <property type="match status" value="2"/>
</dbReference>
<organism evidence="4 5">
    <name type="scientific">Papiliotrema laurentii</name>
    <name type="common">Cryptococcus laurentii</name>
    <dbReference type="NCBI Taxonomy" id="5418"/>
    <lineage>
        <taxon>Eukaryota</taxon>
        <taxon>Fungi</taxon>
        <taxon>Dikarya</taxon>
        <taxon>Basidiomycota</taxon>
        <taxon>Agaricomycotina</taxon>
        <taxon>Tremellomycetes</taxon>
        <taxon>Tremellales</taxon>
        <taxon>Rhynchogastremaceae</taxon>
        <taxon>Papiliotrema</taxon>
    </lineage>
</organism>
<dbReference type="AlphaFoldDB" id="A0AAD9L739"/>
<dbReference type="InterPro" id="IPR030379">
    <property type="entry name" value="G_SEPTIN_dom"/>
</dbReference>
<feature type="domain" description="Septin-type G" evidence="3">
    <location>
        <begin position="155"/>
        <end position="509"/>
    </location>
</feature>
<feature type="compositionally biased region" description="Polar residues" evidence="2">
    <location>
        <begin position="407"/>
        <end position="416"/>
    </location>
</feature>
<dbReference type="Proteomes" id="UP001182556">
    <property type="component" value="Unassembled WGS sequence"/>
</dbReference>
<keyword evidence="5" id="KW-1185">Reference proteome</keyword>
<keyword evidence="1" id="KW-0342">GTP-binding</keyword>
<accession>A0AAD9L739</accession>
<protein>
    <submittedName>
        <fullName evidence="4">Septin-domain-containing protein</fullName>
    </submittedName>
</protein>
<proteinExistence type="inferred from homology"/>
<dbReference type="SUPFAM" id="SSF52540">
    <property type="entry name" value="P-loop containing nucleoside triphosphate hydrolases"/>
    <property type="match status" value="1"/>
</dbReference>
<feature type="region of interest" description="Disordered" evidence="2">
    <location>
        <begin position="1"/>
        <end position="24"/>
    </location>
</feature>
<gene>
    <name evidence="4" type="ORF">DB88DRAFT_539881</name>
</gene>
<sequence>MAPTLLRKRRQQNHTNTSQDPNHHTLLRHALSLPDLTTPLLDPSSWVELPSLSALPPIPAPKPNVDVHGATESYTPRGRKASLVSQGSPVQFHRPFTPWQVVNTETTLETPVMSMGDFRTSRARWGRDSIATQGTGTSVGIGVGRGWRKRGKNKVMGRLNVVVMGARGVGKTSFIQLLIGSFGADAGNSDKSSPLDAVPPSPKDTKSSPYTSGPTIRVSSSTVYVTEDSHERTLLRLIDTPGLAVGDDPVAEKERERGILGLTRLVEEQFAQVMREESRIVRKATRGEDDLVHLIIYLIDARAVLHPIRHLNSVDWSCVGVFDDPPRRVTATPSTVGEPAVPISDVENIRRLSTRSNVLPILAHIDSLSITELDQVRSAFRRDLASLPGKGFGLFADGDEDDDRSKTPTPDGSTSYRFHDPPDPRPLTPASTIQSQAEVQLPFAIFSPENSGEGTATRRFPWGEADVFNPDHCDFAALRDAILTTHIKSLRTSTREVLYERYRTEKLLEKHRSKEKTVARPQDMFG</sequence>
<evidence type="ECO:0000313" key="5">
    <source>
        <dbReference type="Proteomes" id="UP001182556"/>
    </source>
</evidence>
<evidence type="ECO:0000256" key="2">
    <source>
        <dbReference type="SAM" id="MobiDB-lite"/>
    </source>
</evidence>
<dbReference type="Gene3D" id="3.40.50.300">
    <property type="entry name" value="P-loop containing nucleotide triphosphate hydrolases"/>
    <property type="match status" value="1"/>
</dbReference>
<dbReference type="GO" id="GO:0005525">
    <property type="term" value="F:GTP binding"/>
    <property type="evidence" value="ECO:0007669"/>
    <property type="project" value="UniProtKB-KW"/>
</dbReference>
<keyword evidence="1" id="KW-0547">Nucleotide-binding</keyword>